<evidence type="ECO:0000256" key="1">
    <source>
        <dbReference type="SAM" id="MobiDB-lite"/>
    </source>
</evidence>
<sequence>MLESKNKSEERSESDASTNDMIAHEKKAIQIQHLLTVHRMMLILVQIGHLVLRKNHCKVNKIMTKMIN</sequence>
<organism evidence="2 3">
    <name type="scientific">Aerococcus urinae</name>
    <dbReference type="NCBI Taxonomy" id="1376"/>
    <lineage>
        <taxon>Bacteria</taxon>
        <taxon>Bacillati</taxon>
        <taxon>Bacillota</taxon>
        <taxon>Bacilli</taxon>
        <taxon>Lactobacillales</taxon>
        <taxon>Aerococcaceae</taxon>
        <taxon>Aerococcus</taxon>
    </lineage>
</organism>
<evidence type="ECO:0000313" key="3">
    <source>
        <dbReference type="Proteomes" id="UP000251923"/>
    </source>
</evidence>
<reference evidence="2 3" key="1">
    <citation type="submission" date="2018-04" db="EMBL/GenBank/DDBJ databases">
        <title>Aerococcus urinae genomes.</title>
        <authorList>
            <person name="Hilt E."/>
            <person name="Gilbert N.M."/>
            <person name="Thomas-White K."/>
            <person name="Putonti C."/>
            <person name="Lewis A.L."/>
            <person name="Visck K.L."/>
            <person name="Wolfe A.J."/>
        </authorList>
    </citation>
    <scope>NUCLEOTIDE SEQUENCE [LARGE SCALE GENOMIC DNA]</scope>
    <source>
        <strain evidence="2 3">UMB7480</strain>
    </source>
</reference>
<dbReference type="Proteomes" id="UP000251923">
    <property type="component" value="Unassembled WGS sequence"/>
</dbReference>
<protein>
    <submittedName>
        <fullName evidence="2">Uncharacterized protein</fullName>
    </submittedName>
</protein>
<dbReference type="AlphaFoldDB" id="A0A329NZL4"/>
<name>A0A329NZL4_9LACT</name>
<evidence type="ECO:0000313" key="2">
    <source>
        <dbReference type="EMBL" id="RAV77525.1"/>
    </source>
</evidence>
<dbReference type="EMBL" id="QMHM01000023">
    <property type="protein sequence ID" value="RAV77525.1"/>
    <property type="molecule type" value="Genomic_DNA"/>
</dbReference>
<proteinExistence type="predicted"/>
<comment type="caution">
    <text evidence="2">The sequence shown here is derived from an EMBL/GenBank/DDBJ whole genome shotgun (WGS) entry which is preliminary data.</text>
</comment>
<accession>A0A329NZL4</accession>
<feature type="region of interest" description="Disordered" evidence="1">
    <location>
        <begin position="1"/>
        <end position="20"/>
    </location>
</feature>
<gene>
    <name evidence="2" type="ORF">DBT54_08690</name>
</gene>
<feature type="compositionally biased region" description="Basic and acidic residues" evidence="1">
    <location>
        <begin position="1"/>
        <end position="14"/>
    </location>
</feature>